<dbReference type="EMBL" id="VVZB01000012">
    <property type="protein sequence ID" value="KAA5380712.1"/>
    <property type="molecule type" value="Genomic_DNA"/>
</dbReference>
<dbReference type="Pfam" id="PF12833">
    <property type="entry name" value="HTH_18"/>
    <property type="match status" value="1"/>
</dbReference>
<proteinExistence type="predicted"/>
<evidence type="ECO:0000259" key="16">
    <source>
        <dbReference type="PROSITE" id="PS50110"/>
    </source>
</evidence>
<dbReference type="SUPFAM" id="SSF46689">
    <property type="entry name" value="Homeodomain-like"/>
    <property type="match status" value="1"/>
</dbReference>
<evidence type="ECO:0000256" key="5">
    <source>
        <dbReference type="ARBA" id="ARBA00022741"/>
    </source>
</evidence>
<evidence type="ECO:0000313" key="24">
    <source>
        <dbReference type="Proteomes" id="UP000500949"/>
    </source>
</evidence>
<dbReference type="FunFam" id="1.10.10.60:FF:000284">
    <property type="entry name" value="Two-component system sensor histidine kinase/response regulator"/>
    <property type="match status" value="1"/>
</dbReference>
<organism evidence="19 22">
    <name type="scientific">Phocaeicola dorei</name>
    <dbReference type="NCBI Taxonomy" id="357276"/>
    <lineage>
        <taxon>Bacteria</taxon>
        <taxon>Pseudomonadati</taxon>
        <taxon>Bacteroidota</taxon>
        <taxon>Bacteroidia</taxon>
        <taxon>Bacteroidales</taxon>
        <taxon>Bacteroidaceae</taxon>
        <taxon>Phocaeicola</taxon>
    </lineage>
</organism>
<keyword evidence="13" id="KW-0472">Membrane</keyword>
<dbReference type="Gene3D" id="1.10.10.60">
    <property type="entry name" value="Homeodomain-like"/>
    <property type="match status" value="1"/>
</dbReference>
<dbReference type="GO" id="GO:0000155">
    <property type="term" value="F:phosphorelay sensor kinase activity"/>
    <property type="evidence" value="ECO:0007669"/>
    <property type="project" value="InterPro"/>
</dbReference>
<dbReference type="SUPFAM" id="SSF63829">
    <property type="entry name" value="Calcium-dependent phosphotriesterase"/>
    <property type="match status" value="1"/>
</dbReference>
<dbReference type="Gene3D" id="2.60.40.10">
    <property type="entry name" value="Immunoglobulins"/>
    <property type="match status" value="1"/>
</dbReference>
<feature type="domain" description="HTH araC/xylS-type" evidence="14">
    <location>
        <begin position="1220"/>
        <end position="1319"/>
    </location>
</feature>
<dbReference type="InterPro" id="IPR005467">
    <property type="entry name" value="His_kinase_dom"/>
</dbReference>
<dbReference type="PRINTS" id="PR00344">
    <property type="entry name" value="BCTRLSENSOR"/>
</dbReference>
<keyword evidence="3 12" id="KW-0597">Phosphoprotein</keyword>
<keyword evidence="9" id="KW-0805">Transcription regulation</keyword>
<dbReference type="Proteomes" id="UP000500949">
    <property type="component" value="Chromosome"/>
</dbReference>
<keyword evidence="13" id="KW-1133">Transmembrane helix</keyword>
<comment type="catalytic activity">
    <reaction evidence="1">
        <text>ATP + protein L-histidine = ADP + protein N-phospho-L-histidine.</text>
        <dbReference type="EC" id="2.7.13.3"/>
    </reaction>
</comment>
<dbReference type="Pfam" id="PF02518">
    <property type="entry name" value="HATPase_c"/>
    <property type="match status" value="1"/>
</dbReference>
<dbReference type="SMART" id="SM00387">
    <property type="entry name" value="HATPase_c"/>
    <property type="match status" value="1"/>
</dbReference>
<evidence type="ECO:0000256" key="3">
    <source>
        <dbReference type="ARBA" id="ARBA00022553"/>
    </source>
</evidence>
<evidence type="ECO:0000313" key="22">
    <source>
        <dbReference type="Proteomes" id="UP000441162"/>
    </source>
</evidence>
<dbReference type="InterPro" id="IPR011123">
    <property type="entry name" value="Y_Y_Y"/>
</dbReference>
<dbReference type="Gene3D" id="2.130.10.10">
    <property type="entry name" value="YVTN repeat-like/Quinoprotein amine dehydrogenase"/>
    <property type="match status" value="3"/>
</dbReference>
<evidence type="ECO:0000256" key="9">
    <source>
        <dbReference type="ARBA" id="ARBA00023015"/>
    </source>
</evidence>
<dbReference type="Pfam" id="PF07495">
    <property type="entry name" value="Y_Y_Y"/>
    <property type="match status" value="1"/>
</dbReference>
<feature type="domain" description="Histidine kinase" evidence="15">
    <location>
        <begin position="806"/>
        <end position="1024"/>
    </location>
</feature>
<dbReference type="SUPFAM" id="SSF50969">
    <property type="entry name" value="YVTN repeat-like/Quinoprotein amine dehydrogenase"/>
    <property type="match status" value="1"/>
</dbReference>
<dbReference type="Pfam" id="PF07494">
    <property type="entry name" value="Reg_prop"/>
    <property type="match status" value="2"/>
</dbReference>
<keyword evidence="13" id="KW-0812">Transmembrane</keyword>
<dbReference type="Pfam" id="PF00072">
    <property type="entry name" value="Response_reg"/>
    <property type="match status" value="1"/>
</dbReference>
<dbReference type="EMBL" id="CP046176">
    <property type="protein sequence ID" value="QJR76562.1"/>
    <property type="molecule type" value="Genomic_DNA"/>
</dbReference>
<dbReference type="EMBL" id="VVYY01000022">
    <property type="protein sequence ID" value="KAA5393954.1"/>
    <property type="molecule type" value="Genomic_DNA"/>
</dbReference>
<evidence type="ECO:0000256" key="8">
    <source>
        <dbReference type="ARBA" id="ARBA00023012"/>
    </source>
</evidence>
<keyword evidence="7" id="KW-0067">ATP-binding</keyword>
<dbReference type="InterPro" id="IPR011110">
    <property type="entry name" value="Reg_prop"/>
</dbReference>
<accession>A0A4Q5HM07</accession>
<evidence type="ECO:0000313" key="21">
    <source>
        <dbReference type="Proteomes" id="UP000347681"/>
    </source>
</evidence>
<dbReference type="InterPro" id="IPR003661">
    <property type="entry name" value="HisK_dim/P_dom"/>
</dbReference>
<evidence type="ECO:0000259" key="15">
    <source>
        <dbReference type="PROSITE" id="PS50109"/>
    </source>
</evidence>
<dbReference type="GeneID" id="93446854"/>
<evidence type="ECO:0000256" key="10">
    <source>
        <dbReference type="ARBA" id="ARBA00023125"/>
    </source>
</evidence>
<dbReference type="SMART" id="SM00388">
    <property type="entry name" value="HisKA"/>
    <property type="match status" value="1"/>
</dbReference>
<evidence type="ECO:0000256" key="1">
    <source>
        <dbReference type="ARBA" id="ARBA00000085"/>
    </source>
</evidence>
<name>A0A4Q5HM07_9BACT</name>
<dbReference type="SMART" id="SM00342">
    <property type="entry name" value="HTH_ARAC"/>
    <property type="match status" value="1"/>
</dbReference>
<sequence>MKNISFVLMFIPLISFAQTYKYIGIEDGLSNRRIFDIQKDSKGYMWFLTNEGMDRYDGKEIRHYKLLDESKSLTSSIYLGWLYKGDEGRLWVISKKGGVFYYDELYDRFKVVYKLSDASEGVTCGYMDHSDNIWLCGKDSIVLYNIKDTGIRKVANVMHGNVQMVEQVDSSHFFIATERGIRFTELKNNALRVIPIESLCDISSQVNELYFHSASQKLFVGTFEEGIFAFDMNTRQIVRSSIDLSDVNITRICPLNEKELLIATEGMGIHKVDVNTCVTHPYITADYESNNTMNGNNINVVYIDEEKRIWLANYPTGVTIVDNRYKNYYWIKHSIGNQQSLVNDQVHSVIEDSDGDLWFGTSNGISLYNRQTKKWHSFLSSTDHHLKDKNHIFITLCEVSPGIIWAGGYTSGLYKINKESLSVEYFSPFLLTSINMQPDKYIRGMIKDSQGYIWSGGFYNLKCFDLKDNSVRLYPGVSSITAIAEKDSRHMWIGTVAGLYLLDRDSGDYQYIAMPVESSYINTLYQSADGLLYIGTNGSGVLTYDHRNKNFVHYYTGNCALVSNNIYTILPEMDGCIIMSTEDGITSFQIKDKTFHNRTSEQGLLSACFNPSSGTLCRNGGFVLGSTDGAVEFPEKLRFPTYVYKKMILSDFQISYQPVYPGDEDSPLEKDINETQVLKLNYDQNTFSLVLSSINYDYPSNVLFSWKLDGFYNEWSQPGTSNLIRYTSLDPGKYTLRIRAVSKEEQQLVFEERVLTIMIARPLWLSFWAILGYVILALSLFVIIYRVLNLKKQKKISDEKTRFFINTAHDIRTPLTLIKAPLEELFEKESFSDRGKKRMKIALRNVDVLLRLTTNLINFERTDVYSSELFIAQYDLKSYLQDVCDTFRSYAAFKHLDFTCDCNVEEGLEVWFDKEKMDSILKNLISNAMKYTPEYGMVRVSVQENKDTWKLEVKDTGIGISSKEHNKLFKMHFRGVNAINSKITGSGIGLMLTRKLIRLHGGEIEVKSVEHQGTTIKVTFLKGREHLRKCIQIEPEREMKKGRMDEIAVADHSGKSSEIVDNGALPRILVVEDNDELRTYLIDSLSDIYNVQACCNGKEACIIVKEFWPELILSDIMMPEMGGDELCVTIKGDIETSHIPILLLTALGDERNILEGLKVGADDYITKPFNLKILRARIANLLANRALLREKYGSLNMAAEILEEPVGKNCLNALDWKFISGVRKNVEDNLDDPDFTVDSLCSLQNMSRSSFYNKLKALTGQAPADYIRLIRLNRAAELLKEGGKSVSEVAEMTGFCDGKYFREVFKKHFKVSPSRYGKEEPLRVDAE</sequence>
<feature type="domain" description="Response regulatory" evidence="16">
    <location>
        <begin position="1067"/>
        <end position="1182"/>
    </location>
</feature>
<dbReference type="Proteomes" id="UP000347681">
    <property type="component" value="Unassembled WGS sequence"/>
</dbReference>
<dbReference type="InterPro" id="IPR011006">
    <property type="entry name" value="CheY-like_superfamily"/>
</dbReference>
<dbReference type="InterPro" id="IPR036097">
    <property type="entry name" value="HisK_dim/P_sf"/>
</dbReference>
<dbReference type="FunFam" id="3.40.50.2300:FF:000138">
    <property type="entry name" value="Two-component system sensor histidine kinase/response regulator"/>
    <property type="match status" value="1"/>
</dbReference>
<dbReference type="GO" id="GO:0043565">
    <property type="term" value="F:sequence-specific DNA binding"/>
    <property type="evidence" value="ECO:0007669"/>
    <property type="project" value="InterPro"/>
</dbReference>
<dbReference type="InterPro" id="IPR018062">
    <property type="entry name" value="HTH_AraC-typ_CS"/>
</dbReference>
<dbReference type="InterPro" id="IPR004358">
    <property type="entry name" value="Sig_transdc_His_kin-like_C"/>
</dbReference>
<evidence type="ECO:0000256" key="4">
    <source>
        <dbReference type="ARBA" id="ARBA00022679"/>
    </source>
</evidence>
<evidence type="ECO:0000259" key="14">
    <source>
        <dbReference type="PROSITE" id="PS01124"/>
    </source>
</evidence>
<dbReference type="PANTHER" id="PTHR43547:SF2">
    <property type="entry name" value="HYBRID SIGNAL TRANSDUCTION HISTIDINE KINASE C"/>
    <property type="match status" value="1"/>
</dbReference>
<dbReference type="SUPFAM" id="SSF50998">
    <property type="entry name" value="Quinoprotein alcohol dehydrogenase-like"/>
    <property type="match status" value="1"/>
</dbReference>
<protein>
    <recommendedName>
        <fullName evidence="2">histidine kinase</fullName>
        <ecNumber evidence="2">2.7.13.3</ecNumber>
    </recommendedName>
</protein>
<dbReference type="PANTHER" id="PTHR43547">
    <property type="entry name" value="TWO-COMPONENT HISTIDINE KINASE"/>
    <property type="match status" value="1"/>
</dbReference>
<evidence type="ECO:0000256" key="12">
    <source>
        <dbReference type="PROSITE-ProRule" id="PRU00169"/>
    </source>
</evidence>
<evidence type="ECO:0000256" key="13">
    <source>
        <dbReference type="SAM" id="Phobius"/>
    </source>
</evidence>
<dbReference type="SUPFAM" id="SSF52172">
    <property type="entry name" value="CheY-like"/>
    <property type="match status" value="1"/>
</dbReference>
<dbReference type="SUPFAM" id="SSF55874">
    <property type="entry name" value="ATPase domain of HSP90 chaperone/DNA topoisomerase II/histidine kinase"/>
    <property type="match status" value="1"/>
</dbReference>
<keyword evidence="4" id="KW-0808">Transferase</keyword>
<dbReference type="InterPro" id="IPR015943">
    <property type="entry name" value="WD40/YVTN_repeat-like_dom_sf"/>
</dbReference>
<dbReference type="PROSITE" id="PS50109">
    <property type="entry name" value="HIS_KIN"/>
    <property type="match status" value="1"/>
</dbReference>
<keyword evidence="8" id="KW-0902">Two-component regulatory system</keyword>
<dbReference type="InterPro" id="IPR013783">
    <property type="entry name" value="Ig-like_fold"/>
</dbReference>
<dbReference type="EC" id="2.7.13.3" evidence="2"/>
<dbReference type="PROSITE" id="PS01124">
    <property type="entry name" value="HTH_ARAC_FAMILY_2"/>
    <property type="match status" value="1"/>
</dbReference>
<dbReference type="Gene3D" id="3.30.565.10">
    <property type="entry name" value="Histidine kinase-like ATPase, C-terminal domain"/>
    <property type="match status" value="1"/>
</dbReference>
<evidence type="ECO:0000256" key="11">
    <source>
        <dbReference type="ARBA" id="ARBA00023163"/>
    </source>
</evidence>
<dbReference type="InterPro" id="IPR009057">
    <property type="entry name" value="Homeodomain-like_sf"/>
</dbReference>
<evidence type="ECO:0000256" key="6">
    <source>
        <dbReference type="ARBA" id="ARBA00022777"/>
    </source>
</evidence>
<evidence type="ECO:0000313" key="17">
    <source>
        <dbReference type="EMBL" id="KAA5380712.1"/>
    </source>
</evidence>
<dbReference type="GO" id="GO:0005524">
    <property type="term" value="F:ATP binding"/>
    <property type="evidence" value="ECO:0007669"/>
    <property type="project" value="UniProtKB-KW"/>
</dbReference>
<reference evidence="21 22" key="1">
    <citation type="journal article" date="2019" name="Nat. Med.">
        <title>A library of human gut bacterial isolates paired with longitudinal multiomics data enables mechanistic microbiome research.</title>
        <authorList>
            <person name="Poyet M."/>
            <person name="Groussin M."/>
            <person name="Gibbons S.M."/>
            <person name="Avila-Pacheco J."/>
            <person name="Jiang X."/>
            <person name="Kearney S.M."/>
            <person name="Perrotta A.R."/>
            <person name="Berdy B."/>
            <person name="Zhao S."/>
            <person name="Lieberman T.D."/>
            <person name="Swanson P.K."/>
            <person name="Smith M."/>
            <person name="Roesemann S."/>
            <person name="Alexander J.E."/>
            <person name="Rich S.A."/>
            <person name="Livny J."/>
            <person name="Vlamakis H."/>
            <person name="Clish C."/>
            <person name="Bullock K."/>
            <person name="Deik A."/>
            <person name="Scott J."/>
            <person name="Pierce K.A."/>
            <person name="Xavier R.J."/>
            <person name="Alm E.J."/>
        </authorList>
    </citation>
    <scope>NUCLEOTIDE SEQUENCE [LARGE SCALE GENOMIC DNA]</scope>
    <source>
        <strain evidence="18 23">BIOML-A1</strain>
        <strain evidence="19 22">BIOML-A4</strain>
        <strain evidence="17 21">BIOML-A5</strain>
    </source>
</reference>
<evidence type="ECO:0000256" key="2">
    <source>
        <dbReference type="ARBA" id="ARBA00012438"/>
    </source>
</evidence>
<dbReference type="InterPro" id="IPR011047">
    <property type="entry name" value="Quinoprotein_ADH-like_sf"/>
</dbReference>
<reference evidence="20 24" key="2">
    <citation type="submission" date="2019-11" db="EMBL/GenBank/DDBJ databases">
        <title>Complete genome sequence of Bacteroides dorei DSM 17855.</title>
        <authorList>
            <person name="Russell J.T."/>
        </authorList>
    </citation>
    <scope>NUCLEOTIDE SEQUENCE [LARGE SCALE GENOMIC DNA]</scope>
    <source>
        <strain evidence="20 24">DSM 17855</strain>
    </source>
</reference>
<dbReference type="EMBL" id="VVZA01000022">
    <property type="protein sequence ID" value="KAA5402464.1"/>
    <property type="molecule type" value="Genomic_DNA"/>
</dbReference>
<dbReference type="RefSeq" id="WP_007838534.1">
    <property type="nucleotide sequence ID" value="NZ_CP046176.1"/>
</dbReference>
<evidence type="ECO:0000313" key="18">
    <source>
        <dbReference type="EMBL" id="KAA5393954.1"/>
    </source>
</evidence>
<dbReference type="Proteomes" id="UP000481616">
    <property type="component" value="Unassembled WGS sequence"/>
</dbReference>
<feature type="modified residue" description="4-aspartylphosphate" evidence="12">
    <location>
        <position position="1115"/>
    </location>
</feature>
<dbReference type="PROSITE" id="PS50110">
    <property type="entry name" value="RESPONSE_REGULATORY"/>
    <property type="match status" value="1"/>
</dbReference>
<keyword evidence="6" id="KW-0418">Kinase</keyword>
<dbReference type="PROSITE" id="PS00041">
    <property type="entry name" value="HTH_ARAC_FAMILY_1"/>
    <property type="match status" value="1"/>
</dbReference>
<dbReference type="InterPro" id="IPR011044">
    <property type="entry name" value="Quino_amine_DH_bsu"/>
</dbReference>
<dbReference type="Proteomes" id="UP000441162">
    <property type="component" value="Unassembled WGS sequence"/>
</dbReference>
<dbReference type="InterPro" id="IPR036890">
    <property type="entry name" value="HATPase_C_sf"/>
</dbReference>
<evidence type="ECO:0000313" key="19">
    <source>
        <dbReference type="EMBL" id="KAA5402464.1"/>
    </source>
</evidence>
<dbReference type="SMART" id="SM00448">
    <property type="entry name" value="REC"/>
    <property type="match status" value="1"/>
</dbReference>
<dbReference type="FunFam" id="3.30.565.10:FF:000037">
    <property type="entry name" value="Hybrid sensor histidine kinase/response regulator"/>
    <property type="match status" value="1"/>
</dbReference>
<dbReference type="CDD" id="cd00082">
    <property type="entry name" value="HisKA"/>
    <property type="match status" value="1"/>
</dbReference>
<dbReference type="FunFam" id="2.60.40.10:FF:000791">
    <property type="entry name" value="Two-component system sensor histidine kinase/response regulator"/>
    <property type="match status" value="1"/>
</dbReference>
<dbReference type="InterPro" id="IPR018060">
    <property type="entry name" value="HTH_AraC"/>
</dbReference>
<dbReference type="FunFam" id="2.130.10.10:FF:001991">
    <property type="entry name" value="Two-component system sensor histidine kinase/response regulator, hybrid (One-component system)"/>
    <property type="match status" value="1"/>
</dbReference>
<keyword evidence="5" id="KW-0547">Nucleotide-binding</keyword>
<dbReference type="GO" id="GO:0003700">
    <property type="term" value="F:DNA-binding transcription factor activity"/>
    <property type="evidence" value="ECO:0007669"/>
    <property type="project" value="InterPro"/>
</dbReference>
<evidence type="ECO:0000256" key="7">
    <source>
        <dbReference type="ARBA" id="ARBA00022840"/>
    </source>
</evidence>
<dbReference type="InterPro" id="IPR003594">
    <property type="entry name" value="HATPase_dom"/>
</dbReference>
<dbReference type="SUPFAM" id="SSF47384">
    <property type="entry name" value="Homodimeric domain of signal transducing histidine kinase"/>
    <property type="match status" value="1"/>
</dbReference>
<keyword evidence="11" id="KW-0804">Transcription</keyword>
<keyword evidence="10" id="KW-0238">DNA-binding</keyword>
<evidence type="ECO:0000313" key="23">
    <source>
        <dbReference type="Proteomes" id="UP000481616"/>
    </source>
</evidence>
<dbReference type="Gene3D" id="3.40.50.2300">
    <property type="match status" value="1"/>
</dbReference>
<feature type="transmembrane region" description="Helical" evidence="13">
    <location>
        <begin position="763"/>
        <end position="788"/>
    </location>
</feature>
<evidence type="ECO:0000313" key="20">
    <source>
        <dbReference type="EMBL" id="QJR76562.1"/>
    </source>
</evidence>
<gene>
    <name evidence="19" type="ORF">F2Y51_18805</name>
    <name evidence="18" type="ORF">F2Y58_19435</name>
    <name evidence="17" type="ORF">F2Y61_17825</name>
    <name evidence="20" type="ORF">GKD17_09215</name>
</gene>
<dbReference type="InterPro" id="IPR001789">
    <property type="entry name" value="Sig_transdc_resp-reg_receiver"/>
</dbReference>
<dbReference type="Pfam" id="PF00512">
    <property type="entry name" value="HisKA"/>
    <property type="match status" value="1"/>
</dbReference>
<dbReference type="Gene3D" id="1.10.287.130">
    <property type="match status" value="1"/>
</dbReference>